<evidence type="ECO:0000313" key="2">
    <source>
        <dbReference type="EMBL" id="MCC0177828.1"/>
    </source>
</evidence>
<dbReference type="Gene3D" id="1.10.10.60">
    <property type="entry name" value="Homeodomain-like"/>
    <property type="match status" value="1"/>
</dbReference>
<dbReference type="SUPFAM" id="SSF46689">
    <property type="entry name" value="Homeodomain-like"/>
    <property type="match status" value="1"/>
</dbReference>
<dbReference type="Proteomes" id="UP000729733">
    <property type="component" value="Unassembled WGS sequence"/>
</dbReference>
<evidence type="ECO:0000313" key="3">
    <source>
        <dbReference type="Proteomes" id="UP000729733"/>
    </source>
</evidence>
<reference evidence="2" key="1">
    <citation type="journal article" date="2021" name="Antonie Van Leeuwenhoek">
        <title>Draft genome and description of Waterburya agarophytonicola gen. nov. sp. nov. (Pleurocapsales, Cyanobacteria): a seaweed symbiont.</title>
        <authorList>
            <person name="Bonthond G."/>
            <person name="Shalygin S."/>
            <person name="Bayer T."/>
            <person name="Weinberger F."/>
        </authorList>
    </citation>
    <scope>NUCLEOTIDE SEQUENCE</scope>
    <source>
        <strain evidence="2">KI4</strain>
    </source>
</reference>
<dbReference type="InterPro" id="IPR044925">
    <property type="entry name" value="His-Me_finger_sf"/>
</dbReference>
<dbReference type="Pfam" id="PF02796">
    <property type="entry name" value="HTH_7"/>
    <property type="match status" value="1"/>
</dbReference>
<comment type="caution">
    <text evidence="2">The sequence shown here is derived from an EMBL/GenBank/DDBJ whole genome shotgun (WGS) entry which is preliminary data.</text>
</comment>
<dbReference type="GO" id="GO:0003677">
    <property type="term" value="F:DNA binding"/>
    <property type="evidence" value="ECO:0007669"/>
    <property type="project" value="InterPro"/>
</dbReference>
<gene>
    <name evidence="2" type="ORF">I4641_12655</name>
</gene>
<dbReference type="InterPro" id="IPR009057">
    <property type="entry name" value="Homeodomain-like_sf"/>
</dbReference>
<proteinExistence type="predicted"/>
<keyword evidence="3" id="KW-1185">Reference proteome</keyword>
<accession>A0A964BQN6</accession>
<feature type="domain" description="Resolvase HTH" evidence="1">
    <location>
        <begin position="67"/>
        <end position="103"/>
    </location>
</feature>
<protein>
    <submittedName>
        <fullName evidence="2">Helix-turn-helix domain-containing protein</fullName>
    </submittedName>
</protein>
<name>A0A964BQN6_9CYAN</name>
<dbReference type="Gene3D" id="3.90.75.20">
    <property type="match status" value="1"/>
</dbReference>
<sequence>MFDFGHTIYMWNMIVIHRLVAKAFLPNPGNLLEVNHINGCKTDNNVGKLEWATGSNNVLHAYRTKLRKTKLSEIQVAEIKNLIKQGLTQREIASIYGVSHSTIGEINRCKIWASVA</sequence>
<evidence type="ECO:0000259" key="1">
    <source>
        <dbReference type="Pfam" id="PF02796"/>
    </source>
</evidence>
<dbReference type="EMBL" id="JADWDC010000029">
    <property type="protein sequence ID" value="MCC0177828.1"/>
    <property type="molecule type" value="Genomic_DNA"/>
</dbReference>
<organism evidence="2 3">
    <name type="scientific">Waterburya agarophytonicola KI4</name>
    <dbReference type="NCBI Taxonomy" id="2874699"/>
    <lineage>
        <taxon>Bacteria</taxon>
        <taxon>Bacillati</taxon>
        <taxon>Cyanobacteriota</taxon>
        <taxon>Cyanophyceae</taxon>
        <taxon>Pleurocapsales</taxon>
        <taxon>Hyellaceae</taxon>
        <taxon>Waterburya</taxon>
        <taxon>Waterburya agarophytonicola</taxon>
    </lineage>
</organism>
<dbReference type="AlphaFoldDB" id="A0A964BQN6"/>
<dbReference type="CDD" id="cd00569">
    <property type="entry name" value="HTH_Hin_like"/>
    <property type="match status" value="1"/>
</dbReference>
<dbReference type="InterPro" id="IPR006120">
    <property type="entry name" value="Resolvase_HTH_dom"/>
</dbReference>
<dbReference type="GO" id="GO:0000150">
    <property type="term" value="F:DNA strand exchange activity"/>
    <property type="evidence" value="ECO:0007669"/>
    <property type="project" value="InterPro"/>
</dbReference>
<dbReference type="SUPFAM" id="SSF54060">
    <property type="entry name" value="His-Me finger endonucleases"/>
    <property type="match status" value="1"/>
</dbReference>